<evidence type="ECO:0000313" key="2">
    <source>
        <dbReference type="EMBL" id="MFC7612331.1"/>
    </source>
</evidence>
<reference evidence="1" key="1">
    <citation type="journal article" date="2014" name="Int. J. Syst. Evol. Microbiol.">
        <title>Complete genome of a new Firmicutes species belonging to the dominant human colonic microbiota ('Ruminococcus bicirculans') reveals two chromosomes and a selective capacity to utilize plant glucans.</title>
        <authorList>
            <consortium name="NISC Comparative Sequencing Program"/>
            <person name="Wegmann U."/>
            <person name="Louis P."/>
            <person name="Goesmann A."/>
            <person name="Henrissat B."/>
            <person name="Duncan S.H."/>
            <person name="Flint H.J."/>
        </authorList>
    </citation>
    <scope>NUCLEOTIDE SEQUENCE</scope>
    <source>
        <strain evidence="1">JCM 17695</strain>
    </source>
</reference>
<comment type="caution">
    <text evidence="1">The sequence shown here is derived from an EMBL/GenBank/DDBJ whole genome shotgun (WGS) entry which is preliminary data.</text>
</comment>
<reference evidence="1" key="3">
    <citation type="submission" date="2024-09" db="EMBL/GenBank/DDBJ databases">
        <authorList>
            <person name="Sun Q."/>
            <person name="Mori K."/>
        </authorList>
    </citation>
    <scope>NUCLEOTIDE SEQUENCE</scope>
    <source>
        <strain evidence="1">JCM 17695</strain>
    </source>
</reference>
<proteinExistence type="predicted"/>
<evidence type="ECO:0000313" key="4">
    <source>
        <dbReference type="Proteomes" id="UP001596512"/>
    </source>
</evidence>
<protein>
    <submittedName>
        <fullName evidence="1">Uncharacterized protein</fullName>
    </submittedName>
</protein>
<accession>A0ABW2TGZ0</accession>
<dbReference type="EMBL" id="JBHTEY010000001">
    <property type="protein sequence ID" value="MFC7612302.1"/>
    <property type="molecule type" value="Genomic_DNA"/>
</dbReference>
<dbReference type="EMBL" id="JBHTEY010000004">
    <property type="protein sequence ID" value="MFC7612648.1"/>
    <property type="molecule type" value="Genomic_DNA"/>
</dbReference>
<organism evidence="1 4">
    <name type="scientific">Actinokineospora soli</name>
    <dbReference type="NCBI Taxonomy" id="1048753"/>
    <lineage>
        <taxon>Bacteria</taxon>
        <taxon>Bacillati</taxon>
        <taxon>Actinomycetota</taxon>
        <taxon>Actinomycetes</taxon>
        <taxon>Pseudonocardiales</taxon>
        <taxon>Pseudonocardiaceae</taxon>
        <taxon>Actinokineospora</taxon>
    </lineage>
</organism>
<name>A0ABW2TGZ0_9PSEU</name>
<evidence type="ECO:0000313" key="1">
    <source>
        <dbReference type="EMBL" id="MFC7612302.1"/>
    </source>
</evidence>
<evidence type="ECO:0000313" key="3">
    <source>
        <dbReference type="EMBL" id="MFC7612648.1"/>
    </source>
</evidence>
<gene>
    <name evidence="1" type="ORF">ACFQV2_00075</name>
    <name evidence="2" type="ORF">ACFQV2_00225</name>
    <name evidence="3" type="ORF">ACFQV2_02265</name>
</gene>
<dbReference type="EMBL" id="JBHTEY010000001">
    <property type="protein sequence ID" value="MFC7612331.1"/>
    <property type="molecule type" value="Genomic_DNA"/>
</dbReference>
<sequence>MRGRGYRLAVRDDAHDLISQAVEHYQPWDADVHELVEFDSGLGDEDVTSHNHDEAAVPPGYVPLSHFADEPGVGFFAARDCDDCGGDGLTRVEPTDDGDTDTCRCVMEVGRPALNDVDDLDTDTAETPPGYAPLQYFPDEPDMDYFAALDCDACGGDGLARVETTNTGDIEIDTCHCVLNVDRRSPSDTDNQVLDDDPATMPEWAKVPDAPAPSGDAYTQAVAGEAVDGTTDAVRADVDVVDEALTRAETACDRIDAATAHTMQGRTVDTTDVAFDASAGVADPYVAESRGDVDGRGL</sequence>
<keyword evidence="4" id="KW-1185">Reference proteome</keyword>
<dbReference type="Proteomes" id="UP001596512">
    <property type="component" value="Unassembled WGS sequence"/>
</dbReference>
<reference evidence="4" key="2">
    <citation type="journal article" date="2019" name="Int. J. Syst. Evol. Microbiol.">
        <title>The Global Catalogue of Microorganisms (GCM) 10K type strain sequencing project: providing services to taxonomists for standard genome sequencing and annotation.</title>
        <authorList>
            <consortium name="The Broad Institute Genomics Platform"/>
            <consortium name="The Broad Institute Genome Sequencing Center for Infectious Disease"/>
            <person name="Wu L."/>
            <person name="Ma J."/>
        </authorList>
    </citation>
    <scope>NUCLEOTIDE SEQUENCE [LARGE SCALE GENOMIC DNA]</scope>
    <source>
        <strain evidence="4">JCM 17695</strain>
    </source>
</reference>